<dbReference type="EMBL" id="QGTZ01000009">
    <property type="protein sequence ID" value="PWW37345.1"/>
    <property type="molecule type" value="Genomic_DNA"/>
</dbReference>
<evidence type="ECO:0000313" key="2">
    <source>
        <dbReference type="Proteomes" id="UP000247078"/>
    </source>
</evidence>
<accession>A0A855Y8X6</accession>
<protein>
    <submittedName>
        <fullName evidence="1">Uncharacterized protein</fullName>
    </submittedName>
</protein>
<name>A0A855Y8X6_9BACL</name>
<reference evidence="1 2" key="1">
    <citation type="submission" date="2018-05" db="EMBL/GenBank/DDBJ databases">
        <title>Freshwater and sediment microbial communities from various areas in North America, analyzing microbe dynamics in response to fracking.</title>
        <authorList>
            <person name="Lamendella R."/>
        </authorList>
    </citation>
    <scope>NUCLEOTIDE SEQUENCE [LARGE SCALE GENOMIC DNA]</scope>
    <source>
        <strain evidence="1 2">DB-3</strain>
    </source>
</reference>
<organism evidence="1 2">
    <name type="scientific">Paenibacillus pabuli</name>
    <dbReference type="NCBI Taxonomy" id="1472"/>
    <lineage>
        <taxon>Bacteria</taxon>
        <taxon>Bacillati</taxon>
        <taxon>Bacillota</taxon>
        <taxon>Bacilli</taxon>
        <taxon>Bacillales</taxon>
        <taxon>Paenibacillaceae</taxon>
        <taxon>Paenibacillus</taxon>
    </lineage>
</organism>
<proteinExistence type="predicted"/>
<dbReference type="Gene3D" id="1.10.3160.10">
    <property type="entry name" value="Bbcrasp-1"/>
    <property type="match status" value="1"/>
</dbReference>
<comment type="caution">
    <text evidence="1">The sequence shown here is derived from an EMBL/GenBank/DDBJ whole genome shotgun (WGS) entry which is preliminary data.</text>
</comment>
<dbReference type="Proteomes" id="UP000247078">
    <property type="component" value="Unassembled WGS sequence"/>
</dbReference>
<sequence length="68" mass="7542">MEQLNKVIQILEQLQENTDVHGNSASNILRETGNFIQHDLDRALALLHDAKMSVESKTTPKAATSEVV</sequence>
<dbReference type="AlphaFoldDB" id="A0A855Y8X6"/>
<dbReference type="RefSeq" id="WP_110000766.1">
    <property type="nucleotide sequence ID" value="NZ_QGTZ01000009.1"/>
</dbReference>
<gene>
    <name evidence="1" type="ORF">DET56_109231</name>
</gene>
<evidence type="ECO:0000313" key="1">
    <source>
        <dbReference type="EMBL" id="PWW37345.1"/>
    </source>
</evidence>